<name>A0ABW6YEE4_9ACTN</name>
<evidence type="ECO:0000313" key="1">
    <source>
        <dbReference type="EMBL" id="MFF8278224.1"/>
    </source>
</evidence>
<reference evidence="1 2" key="1">
    <citation type="submission" date="2024-10" db="EMBL/GenBank/DDBJ databases">
        <title>The Natural Products Discovery Center: Release of the First 8490 Sequenced Strains for Exploring Actinobacteria Biosynthetic Diversity.</title>
        <authorList>
            <person name="Kalkreuter E."/>
            <person name="Kautsar S.A."/>
            <person name="Yang D."/>
            <person name="Bader C.D."/>
            <person name="Teijaro C.N."/>
            <person name="Fluegel L."/>
            <person name="Davis C.M."/>
            <person name="Simpson J.R."/>
            <person name="Lauterbach L."/>
            <person name="Steele A.D."/>
            <person name="Gui C."/>
            <person name="Meng S."/>
            <person name="Li G."/>
            <person name="Viehrig K."/>
            <person name="Ye F."/>
            <person name="Su P."/>
            <person name="Kiefer A.F."/>
            <person name="Nichols A."/>
            <person name="Cepeda A.J."/>
            <person name="Yan W."/>
            <person name="Fan B."/>
            <person name="Jiang Y."/>
            <person name="Adhikari A."/>
            <person name="Zheng C.-J."/>
            <person name="Schuster L."/>
            <person name="Cowan T.M."/>
            <person name="Smanski M.J."/>
            <person name="Chevrette M.G."/>
            <person name="De Carvalho L.P.S."/>
            <person name="Shen B."/>
        </authorList>
    </citation>
    <scope>NUCLEOTIDE SEQUENCE [LARGE SCALE GENOMIC DNA]</scope>
    <source>
        <strain evidence="1 2">NPDC015755</strain>
    </source>
</reference>
<dbReference type="EMBL" id="JBIBSM010000009">
    <property type="protein sequence ID" value="MFF8278224.1"/>
    <property type="molecule type" value="Genomic_DNA"/>
</dbReference>
<evidence type="ECO:0008006" key="3">
    <source>
        <dbReference type="Google" id="ProtNLM"/>
    </source>
</evidence>
<accession>A0ABW6YEE4</accession>
<organism evidence="1 2">
    <name type="scientific">Streptomyces lateritius</name>
    <dbReference type="NCBI Taxonomy" id="67313"/>
    <lineage>
        <taxon>Bacteria</taxon>
        <taxon>Bacillati</taxon>
        <taxon>Actinomycetota</taxon>
        <taxon>Actinomycetes</taxon>
        <taxon>Kitasatosporales</taxon>
        <taxon>Streptomycetaceae</taxon>
        <taxon>Streptomyces</taxon>
    </lineage>
</organism>
<protein>
    <recommendedName>
        <fullName evidence="3">Arc family DNA-binding protein</fullName>
    </recommendedName>
</protein>
<comment type="caution">
    <text evidence="1">The sequence shown here is derived from an EMBL/GenBank/DDBJ whole genome shotgun (WGS) entry which is preliminary data.</text>
</comment>
<keyword evidence="2" id="KW-1185">Reference proteome</keyword>
<evidence type="ECO:0000313" key="2">
    <source>
        <dbReference type="Proteomes" id="UP001603013"/>
    </source>
</evidence>
<gene>
    <name evidence="1" type="ORF">ACF05T_19275</name>
</gene>
<dbReference type="RefSeq" id="WP_391935385.1">
    <property type="nucleotide sequence ID" value="NZ_JBIBSM010000009.1"/>
</dbReference>
<dbReference type="Proteomes" id="UP001603013">
    <property type="component" value="Unassembled WGS sequence"/>
</dbReference>
<sequence>MAGLTAGFTEEELDALRERAEAEGRSMQSFAHDAAVRAVNEHSRLLDETAEHVLKAGEELNRRLA</sequence>
<proteinExistence type="predicted"/>